<evidence type="ECO:0000259" key="10">
    <source>
        <dbReference type="Pfam" id="PF04552"/>
    </source>
</evidence>
<dbReference type="GO" id="GO:0016779">
    <property type="term" value="F:nucleotidyltransferase activity"/>
    <property type="evidence" value="ECO:0007669"/>
    <property type="project" value="UniProtKB-KW"/>
</dbReference>
<dbReference type="InterPro" id="IPR007046">
    <property type="entry name" value="RNA_pol_sigma_54_core-bd"/>
</dbReference>
<dbReference type="InterPro" id="IPR038709">
    <property type="entry name" value="RpoN_core-bd_sf"/>
</dbReference>
<dbReference type="GO" id="GO:0006352">
    <property type="term" value="P:DNA-templated transcription initiation"/>
    <property type="evidence" value="ECO:0007669"/>
    <property type="project" value="InterPro"/>
</dbReference>
<evidence type="ECO:0000256" key="3">
    <source>
        <dbReference type="ARBA" id="ARBA00022679"/>
    </source>
</evidence>
<protein>
    <submittedName>
        <fullName evidence="12">RNA polymerase, sigma 54 subunit, RpoN/SigL</fullName>
    </submittedName>
</protein>
<evidence type="ECO:0000313" key="13">
    <source>
        <dbReference type="Proteomes" id="UP000199041"/>
    </source>
</evidence>
<accession>A0A1H4C0E9</accession>
<keyword evidence="3" id="KW-0808">Transferase</keyword>
<gene>
    <name evidence="12" type="ORF">SAMN05192529_12626</name>
</gene>
<feature type="domain" description="RNA polymerase sigma factor 54 DNA-binding" evidence="10">
    <location>
        <begin position="356"/>
        <end position="512"/>
    </location>
</feature>
<dbReference type="InterPro" id="IPR007634">
    <property type="entry name" value="RNA_pol_sigma_54_DNA-bd"/>
</dbReference>
<dbReference type="Gene3D" id="1.10.10.60">
    <property type="entry name" value="Homeodomain-like"/>
    <property type="match status" value="1"/>
</dbReference>
<dbReference type="Gene3D" id="1.10.10.1330">
    <property type="entry name" value="RNA polymerase sigma-54 factor, core-binding domain"/>
    <property type="match status" value="1"/>
</dbReference>
<evidence type="ECO:0000256" key="6">
    <source>
        <dbReference type="ARBA" id="ARBA00023082"/>
    </source>
</evidence>
<dbReference type="EMBL" id="FNQY01000026">
    <property type="protein sequence ID" value="SEA53911.1"/>
    <property type="molecule type" value="Genomic_DNA"/>
</dbReference>
<dbReference type="PANTHER" id="PTHR32248">
    <property type="entry name" value="RNA POLYMERASE SIGMA-54 FACTOR"/>
    <property type="match status" value="1"/>
</dbReference>
<dbReference type="PIRSF" id="PIRSF000774">
    <property type="entry name" value="RpoN"/>
    <property type="match status" value="1"/>
</dbReference>
<dbReference type="AlphaFoldDB" id="A0A1H4C0E9"/>
<dbReference type="STRING" id="551991.SAMN05192529_12626"/>
<evidence type="ECO:0000256" key="8">
    <source>
        <dbReference type="ARBA" id="ARBA00023163"/>
    </source>
</evidence>
<evidence type="ECO:0000259" key="11">
    <source>
        <dbReference type="Pfam" id="PF04963"/>
    </source>
</evidence>
<feature type="region of interest" description="Disordered" evidence="9">
    <location>
        <begin position="79"/>
        <end position="101"/>
    </location>
</feature>
<evidence type="ECO:0000313" key="12">
    <source>
        <dbReference type="EMBL" id="SEA53911.1"/>
    </source>
</evidence>
<comment type="similarity">
    <text evidence="1">Belongs to the sigma-54 factor family.</text>
</comment>
<feature type="domain" description="RNA polymerase sigma factor 54 core-binding" evidence="11">
    <location>
        <begin position="141"/>
        <end position="333"/>
    </location>
</feature>
<evidence type="ECO:0000256" key="9">
    <source>
        <dbReference type="SAM" id="MobiDB-lite"/>
    </source>
</evidence>
<keyword evidence="6" id="KW-0731">Sigma factor</keyword>
<reference evidence="12 13" key="1">
    <citation type="submission" date="2016-10" db="EMBL/GenBank/DDBJ databases">
        <authorList>
            <person name="de Groot N.N."/>
        </authorList>
    </citation>
    <scope>NUCLEOTIDE SEQUENCE [LARGE SCALE GENOMIC DNA]</scope>
    <source>
        <strain evidence="12 13">Vu-144</strain>
    </source>
</reference>
<dbReference type="Proteomes" id="UP000199041">
    <property type="component" value="Unassembled WGS sequence"/>
</dbReference>
<evidence type="ECO:0000256" key="4">
    <source>
        <dbReference type="ARBA" id="ARBA00022695"/>
    </source>
</evidence>
<keyword evidence="13" id="KW-1185">Reference proteome</keyword>
<evidence type="ECO:0000256" key="7">
    <source>
        <dbReference type="ARBA" id="ARBA00023125"/>
    </source>
</evidence>
<dbReference type="GO" id="GO:0016987">
    <property type="term" value="F:sigma factor activity"/>
    <property type="evidence" value="ECO:0007669"/>
    <property type="project" value="UniProtKB-KW"/>
</dbReference>
<sequence length="515" mass="59157">MAVGLIKTKPDYRSKHIVMALSQTIQQKLMQKLSPQQIQLMKLLQIPTANLEERIKEELEENPALEESSEEDIHDELETPTDEFEMEQDDDFEPDGSEQEYENIDISEYVNEGDDEIADYKLRSDGYQEAEDKQNIPFKVESSLHETLKSQLGMLSLSDKEYVIAEQIIGSIDDDGYLRREMASIVNDLAFRQNIDTNEAEVEAIIEKIQQFDPAGICARDLQECLLLQLGRLGAESDEPSQVAIQILTKYFDEFTKKHYEKIQRGLSITEDQLKGAIGAIIRLNPKPGGGVGEVNKAMSYIVPDFFIFNNNGELELSLNAKNAPDLRISDGYRDMLRDYEKGDKKDKRQKEAILFIKQKIDSAKWFIDMIKQRQHTLLSTMGAIMEYQEEFFKTGDETTLKPMILKDIAEMIDLDISTVSRVANSKFVQTEFGTYRLKFFFSESLSTESGEEVSTREVKKILSDVIDEEDKQKPFSDEKLTEILQEKGYNIARRTVAKYREQLNIPVARLRIQL</sequence>
<keyword evidence="2" id="KW-0240">DNA-directed RNA polymerase</keyword>
<dbReference type="Pfam" id="PF04552">
    <property type="entry name" value="Sigma54_DBD"/>
    <property type="match status" value="1"/>
</dbReference>
<dbReference type="PRINTS" id="PR00045">
    <property type="entry name" value="SIGMA54FCT"/>
</dbReference>
<dbReference type="Pfam" id="PF00309">
    <property type="entry name" value="Sigma54_AID"/>
    <property type="match status" value="1"/>
</dbReference>
<keyword evidence="8" id="KW-0804">Transcription</keyword>
<name>A0A1H4C0E9_9BACT</name>
<evidence type="ECO:0000256" key="5">
    <source>
        <dbReference type="ARBA" id="ARBA00023015"/>
    </source>
</evidence>
<dbReference type="PROSITE" id="PS50044">
    <property type="entry name" value="SIGMA54_3"/>
    <property type="match status" value="1"/>
</dbReference>
<dbReference type="Pfam" id="PF04963">
    <property type="entry name" value="Sigma54_CBD"/>
    <property type="match status" value="1"/>
</dbReference>
<keyword evidence="5" id="KW-0805">Transcription regulation</keyword>
<dbReference type="GO" id="GO:0000428">
    <property type="term" value="C:DNA-directed RNA polymerase complex"/>
    <property type="evidence" value="ECO:0007669"/>
    <property type="project" value="UniProtKB-KW"/>
</dbReference>
<dbReference type="InterPro" id="IPR000394">
    <property type="entry name" value="RNA_pol_sigma_54"/>
</dbReference>
<dbReference type="PROSITE" id="PS00718">
    <property type="entry name" value="SIGMA54_2"/>
    <property type="match status" value="1"/>
</dbReference>
<organism evidence="12 13">
    <name type="scientific">Arachidicoccus rhizosphaerae</name>
    <dbReference type="NCBI Taxonomy" id="551991"/>
    <lineage>
        <taxon>Bacteria</taxon>
        <taxon>Pseudomonadati</taxon>
        <taxon>Bacteroidota</taxon>
        <taxon>Chitinophagia</taxon>
        <taxon>Chitinophagales</taxon>
        <taxon>Chitinophagaceae</taxon>
        <taxon>Arachidicoccus</taxon>
    </lineage>
</organism>
<evidence type="ECO:0000256" key="1">
    <source>
        <dbReference type="ARBA" id="ARBA00008798"/>
    </source>
</evidence>
<dbReference type="GO" id="GO:0003677">
    <property type="term" value="F:DNA binding"/>
    <property type="evidence" value="ECO:0007669"/>
    <property type="project" value="UniProtKB-KW"/>
</dbReference>
<keyword evidence="4" id="KW-0548">Nucleotidyltransferase</keyword>
<dbReference type="PANTHER" id="PTHR32248:SF4">
    <property type="entry name" value="RNA POLYMERASE SIGMA-54 FACTOR"/>
    <property type="match status" value="1"/>
</dbReference>
<dbReference type="NCBIfam" id="TIGR02395">
    <property type="entry name" value="rpoN_sigma"/>
    <property type="match status" value="1"/>
</dbReference>
<proteinExistence type="inferred from homology"/>
<keyword evidence="7" id="KW-0238">DNA-binding</keyword>
<evidence type="ECO:0000256" key="2">
    <source>
        <dbReference type="ARBA" id="ARBA00022478"/>
    </source>
</evidence>
<dbReference type="GO" id="GO:0001216">
    <property type="term" value="F:DNA-binding transcription activator activity"/>
    <property type="evidence" value="ECO:0007669"/>
    <property type="project" value="InterPro"/>
</dbReference>